<dbReference type="InterPro" id="IPR008972">
    <property type="entry name" value="Cupredoxin"/>
</dbReference>
<dbReference type="PROSITE" id="PS51257">
    <property type="entry name" value="PROKAR_LIPOPROTEIN"/>
    <property type="match status" value="1"/>
</dbReference>
<evidence type="ECO:0000313" key="3">
    <source>
        <dbReference type="EMBL" id="WKW13778.1"/>
    </source>
</evidence>
<protein>
    <recommendedName>
        <fullName evidence="5">Blue (type 1) copper domain-containing protein</fullName>
    </recommendedName>
</protein>
<dbReference type="EMBL" id="CP130612">
    <property type="protein sequence ID" value="WKW10869.1"/>
    <property type="molecule type" value="Genomic_DNA"/>
</dbReference>
<gene>
    <name evidence="2" type="ORF">Strain138_000101</name>
    <name evidence="3" type="ORF">Strain318_000101</name>
</gene>
<reference evidence="3" key="1">
    <citation type="submission" date="2023-07" db="EMBL/GenBank/DDBJ databases">
        <authorList>
            <person name="Haufschild T."/>
            <person name="Kallscheuer N."/>
            <person name="Hammer J."/>
            <person name="Kohn T."/>
            <person name="Kabuu M."/>
            <person name="Jogler M."/>
            <person name="Wohfarth N."/>
            <person name="Heuer A."/>
            <person name="Rohde M."/>
            <person name="van Teeseling M.C.F."/>
            <person name="Jogler C."/>
        </authorList>
    </citation>
    <scope>NUCLEOTIDE SEQUENCE</scope>
    <source>
        <strain evidence="2">Strain 138</strain>
        <strain evidence="3">Strain 318</strain>
    </source>
</reference>
<dbReference type="Gene3D" id="2.60.40.420">
    <property type="entry name" value="Cupredoxins - blue copper proteins"/>
    <property type="match status" value="1"/>
</dbReference>
<dbReference type="KEGG" id="pspc:Strain318_000101"/>
<dbReference type="RefSeq" id="WP_367886579.1">
    <property type="nucleotide sequence ID" value="NZ_CP130612.1"/>
</dbReference>
<dbReference type="AlphaFoldDB" id="A0AA49JXP8"/>
<dbReference type="SUPFAM" id="SSF49503">
    <property type="entry name" value="Cupredoxins"/>
    <property type="match status" value="1"/>
</dbReference>
<keyword evidence="4" id="KW-1185">Reference proteome</keyword>
<evidence type="ECO:0000313" key="4">
    <source>
        <dbReference type="Proteomes" id="UP001229955"/>
    </source>
</evidence>
<accession>A0AA49JXP8</accession>
<dbReference type="InterPro" id="IPR052721">
    <property type="entry name" value="ET_Amicyanin"/>
</dbReference>
<name>A0AA49JXP8_9BACT</name>
<sequence>MSRARVVIAALALVAAVACGAAAASMRTSGRTEIAMRGNSFRPRRAEILVGDTVVWVNRDIVRHDAVKPGLFDSGELRGGESFAWVAADTGLIEYRCTIHQRMRGELLVRPAK</sequence>
<evidence type="ECO:0000256" key="1">
    <source>
        <dbReference type="SAM" id="SignalP"/>
    </source>
</evidence>
<evidence type="ECO:0008006" key="5">
    <source>
        <dbReference type="Google" id="ProtNLM"/>
    </source>
</evidence>
<dbReference type="EMBL" id="CP130613">
    <property type="protein sequence ID" value="WKW13778.1"/>
    <property type="molecule type" value="Genomic_DNA"/>
</dbReference>
<dbReference type="PANTHER" id="PTHR36507">
    <property type="entry name" value="BLL1555 PROTEIN"/>
    <property type="match status" value="1"/>
</dbReference>
<organism evidence="3 4">
    <name type="scientific">Pseudogemmatithrix spongiicola</name>
    <dbReference type="NCBI Taxonomy" id="3062599"/>
    <lineage>
        <taxon>Bacteria</taxon>
        <taxon>Pseudomonadati</taxon>
        <taxon>Gemmatimonadota</taxon>
        <taxon>Gemmatimonadia</taxon>
        <taxon>Gemmatimonadales</taxon>
        <taxon>Gemmatimonadaceae</taxon>
        <taxon>Pseudogemmatithrix</taxon>
    </lineage>
</organism>
<feature type="chain" id="PRO_5041336770" description="Blue (type 1) copper domain-containing protein" evidence="1">
    <location>
        <begin position="24"/>
        <end position="113"/>
    </location>
</feature>
<keyword evidence="1" id="KW-0732">Signal</keyword>
<accession>A0AA49JRX8</accession>
<feature type="signal peptide" evidence="1">
    <location>
        <begin position="1"/>
        <end position="23"/>
    </location>
</feature>
<evidence type="ECO:0000313" key="2">
    <source>
        <dbReference type="EMBL" id="WKW10869.1"/>
    </source>
</evidence>
<proteinExistence type="predicted"/>
<dbReference type="PANTHER" id="PTHR36507:SF1">
    <property type="entry name" value="BLL1555 PROTEIN"/>
    <property type="match status" value="1"/>
</dbReference>
<dbReference type="Proteomes" id="UP001229955">
    <property type="component" value="Chromosome"/>
</dbReference>